<dbReference type="InterPro" id="IPR022572">
    <property type="entry name" value="DNA_rep/recomb_RecO_N"/>
</dbReference>
<dbReference type="NCBIfam" id="TIGR00613">
    <property type="entry name" value="reco"/>
    <property type="match status" value="1"/>
</dbReference>
<keyword evidence="3 7" id="KW-0227">DNA damage</keyword>
<dbReference type="PANTHER" id="PTHR33991">
    <property type="entry name" value="DNA REPAIR PROTEIN RECO"/>
    <property type="match status" value="1"/>
</dbReference>
<dbReference type="InterPro" id="IPR003717">
    <property type="entry name" value="RecO"/>
</dbReference>
<dbReference type="RefSeq" id="WP_194019357.1">
    <property type="nucleotide sequence ID" value="NZ_JADEVV010000014.1"/>
</dbReference>
<dbReference type="EMBL" id="JADEVV010000014">
    <property type="protein sequence ID" value="MBE9253547.1"/>
    <property type="molecule type" value="Genomic_DNA"/>
</dbReference>
<dbReference type="SUPFAM" id="SSF50249">
    <property type="entry name" value="Nucleic acid-binding proteins"/>
    <property type="match status" value="1"/>
</dbReference>
<comment type="caution">
    <text evidence="9">The sequence shown here is derived from an EMBL/GenBank/DDBJ whole genome shotgun (WGS) entry which is preliminary data.</text>
</comment>
<evidence type="ECO:0000256" key="1">
    <source>
        <dbReference type="ARBA" id="ARBA00007452"/>
    </source>
</evidence>
<evidence type="ECO:0000256" key="2">
    <source>
        <dbReference type="ARBA" id="ARBA00021310"/>
    </source>
</evidence>
<dbReference type="PANTHER" id="PTHR33991:SF1">
    <property type="entry name" value="DNA REPAIR PROTEIN RECO"/>
    <property type="match status" value="1"/>
</dbReference>
<reference evidence="9 10" key="1">
    <citation type="submission" date="2020-10" db="EMBL/GenBank/DDBJ databases">
        <authorList>
            <person name="Castelo-Branco R."/>
            <person name="Eusebio N."/>
            <person name="Adriana R."/>
            <person name="Vieira A."/>
            <person name="Brugerolle De Fraissinette N."/>
            <person name="Rezende De Castro R."/>
            <person name="Schneider M.P."/>
            <person name="Vasconcelos V."/>
            <person name="Leao P.N."/>
        </authorList>
    </citation>
    <scope>NUCLEOTIDE SEQUENCE [LARGE SCALE GENOMIC DNA]</scope>
    <source>
        <strain evidence="9 10">LEGE 00031</strain>
    </source>
</reference>
<evidence type="ECO:0000256" key="3">
    <source>
        <dbReference type="ARBA" id="ARBA00022763"/>
    </source>
</evidence>
<dbReference type="Proteomes" id="UP000658720">
    <property type="component" value="Unassembled WGS sequence"/>
</dbReference>
<keyword evidence="10" id="KW-1185">Reference proteome</keyword>
<evidence type="ECO:0000256" key="4">
    <source>
        <dbReference type="ARBA" id="ARBA00023172"/>
    </source>
</evidence>
<accession>A0ABR9VQF0</accession>
<dbReference type="Pfam" id="PF02565">
    <property type="entry name" value="RecO_C"/>
    <property type="match status" value="1"/>
</dbReference>
<proteinExistence type="inferred from homology"/>
<comment type="function">
    <text evidence="7">Involved in DNA repair and RecF pathway recombination.</text>
</comment>
<evidence type="ECO:0000256" key="7">
    <source>
        <dbReference type="HAMAP-Rule" id="MF_00201"/>
    </source>
</evidence>
<dbReference type="Gene3D" id="1.20.1440.120">
    <property type="entry name" value="Recombination protein O, C-terminal domain"/>
    <property type="match status" value="1"/>
</dbReference>
<evidence type="ECO:0000256" key="5">
    <source>
        <dbReference type="ARBA" id="ARBA00023204"/>
    </source>
</evidence>
<protein>
    <recommendedName>
        <fullName evidence="2 7">DNA repair protein RecO</fullName>
    </recommendedName>
    <alternativeName>
        <fullName evidence="6 7">Recombination protein O</fullName>
    </alternativeName>
</protein>
<sequence>MSRTYQTLGIVVKGMAFGESDRLVTIFSPEYGLIRAIAPGARKPKSSLRGRTELFVVNQFLLFAGKSLDRINQAETQYSYPGLGQNVCNLAAGQYLIELILALGTEASAQASLYELFTEHLRRLETEATAEDIYGHLAQALFHCLGAEGFAPQFHHCAITTQTIRPNFYDHQWRVGFSPELGGIVDLGNKEGIGPIPQMRRLTAMELSLLQQLNQAALPNPQQYLPAIARKNFRLWDWVKAENLMRHYAQRQLGKSFRAAVLLDSMWEVDF</sequence>
<name>A0ABR9VQF0_9SYNC</name>
<dbReference type="InterPro" id="IPR012340">
    <property type="entry name" value="NA-bd_OB-fold"/>
</dbReference>
<comment type="similarity">
    <text evidence="1 7">Belongs to the RecO family.</text>
</comment>
<evidence type="ECO:0000313" key="9">
    <source>
        <dbReference type="EMBL" id="MBE9253547.1"/>
    </source>
</evidence>
<dbReference type="SUPFAM" id="SSF57863">
    <property type="entry name" value="ArfGap/RecO-like zinc finger"/>
    <property type="match status" value="1"/>
</dbReference>
<dbReference type="InterPro" id="IPR042242">
    <property type="entry name" value="RecO_C"/>
</dbReference>
<evidence type="ECO:0000256" key="6">
    <source>
        <dbReference type="ARBA" id="ARBA00033409"/>
    </source>
</evidence>
<evidence type="ECO:0000313" key="10">
    <source>
        <dbReference type="Proteomes" id="UP000658720"/>
    </source>
</evidence>
<dbReference type="HAMAP" id="MF_00201">
    <property type="entry name" value="RecO"/>
    <property type="match status" value="1"/>
</dbReference>
<dbReference type="Gene3D" id="2.40.50.140">
    <property type="entry name" value="Nucleic acid-binding proteins"/>
    <property type="match status" value="1"/>
</dbReference>
<organism evidence="9 10">
    <name type="scientific">Synechocystis salina LEGE 00031</name>
    <dbReference type="NCBI Taxonomy" id="1828736"/>
    <lineage>
        <taxon>Bacteria</taxon>
        <taxon>Bacillati</taxon>
        <taxon>Cyanobacteriota</taxon>
        <taxon>Cyanophyceae</taxon>
        <taxon>Synechococcales</taxon>
        <taxon>Merismopediaceae</taxon>
        <taxon>Synechocystis</taxon>
    </lineage>
</organism>
<dbReference type="Pfam" id="PF11967">
    <property type="entry name" value="RecO_N"/>
    <property type="match status" value="1"/>
</dbReference>
<gene>
    <name evidence="7 9" type="primary">recO</name>
    <name evidence="9" type="ORF">IQ217_06705</name>
</gene>
<evidence type="ECO:0000259" key="8">
    <source>
        <dbReference type="Pfam" id="PF11967"/>
    </source>
</evidence>
<keyword evidence="4 7" id="KW-0233">DNA recombination</keyword>
<dbReference type="InterPro" id="IPR037278">
    <property type="entry name" value="ARFGAP/RecO"/>
</dbReference>
<feature type="domain" description="DNA replication/recombination mediator RecO N-terminal" evidence="8">
    <location>
        <begin position="1"/>
        <end position="79"/>
    </location>
</feature>
<keyword evidence="5 7" id="KW-0234">DNA repair</keyword>